<dbReference type="AlphaFoldDB" id="A0A0D2MI27"/>
<dbReference type="EMBL" id="KK101001">
    <property type="protein sequence ID" value="KIZ02655.1"/>
    <property type="molecule type" value="Genomic_DNA"/>
</dbReference>
<gene>
    <name evidence="2" type="ORF">MNEG_5305</name>
</gene>
<dbReference type="Proteomes" id="UP000054498">
    <property type="component" value="Unassembled WGS sequence"/>
</dbReference>
<keyword evidence="3" id="KW-1185">Reference proteome</keyword>
<name>A0A0D2MI27_9CHLO</name>
<dbReference type="SUPFAM" id="SSF54427">
    <property type="entry name" value="NTF2-like"/>
    <property type="match status" value="1"/>
</dbReference>
<sequence>MAPRVFVPRRPAPQQLQNSQLTADDRMAIIDLFDHIINAGQQHTLGDLFTPDGELHLPKGVVKGAANVAAHFVSFAPMARGNRHLTLNTILHDGAGAHAAANGAPAPRTARASSYRLLHRASSPPVLLASGTIEDELAWCEEERRWRFSRREFVMDPPAAAGGVQQRVVEQQ</sequence>
<protein>
    <recommendedName>
        <fullName evidence="1">SnoaL-like domain-containing protein</fullName>
    </recommendedName>
</protein>
<accession>A0A0D2MI27</accession>
<feature type="domain" description="SnoaL-like" evidence="1">
    <location>
        <begin position="27"/>
        <end position="151"/>
    </location>
</feature>
<reference evidence="2 3" key="1">
    <citation type="journal article" date="2013" name="BMC Genomics">
        <title>Reconstruction of the lipid metabolism for the microalga Monoraphidium neglectum from its genome sequence reveals characteristics suitable for biofuel production.</title>
        <authorList>
            <person name="Bogen C."/>
            <person name="Al-Dilaimi A."/>
            <person name="Albersmeier A."/>
            <person name="Wichmann J."/>
            <person name="Grundmann M."/>
            <person name="Rupp O."/>
            <person name="Lauersen K.J."/>
            <person name="Blifernez-Klassen O."/>
            <person name="Kalinowski J."/>
            <person name="Goesmann A."/>
            <person name="Mussgnug J.H."/>
            <person name="Kruse O."/>
        </authorList>
    </citation>
    <scope>NUCLEOTIDE SEQUENCE [LARGE SCALE GENOMIC DNA]</scope>
    <source>
        <strain evidence="2 3">SAG 48.87</strain>
    </source>
</reference>
<dbReference type="InterPro" id="IPR037401">
    <property type="entry name" value="SnoaL-like"/>
</dbReference>
<evidence type="ECO:0000259" key="1">
    <source>
        <dbReference type="Pfam" id="PF13577"/>
    </source>
</evidence>
<dbReference type="GeneID" id="25738182"/>
<dbReference type="InterPro" id="IPR032710">
    <property type="entry name" value="NTF2-like_dom_sf"/>
</dbReference>
<dbReference type="Gene3D" id="3.10.450.50">
    <property type="match status" value="1"/>
</dbReference>
<dbReference type="Pfam" id="PF13577">
    <property type="entry name" value="SnoaL_4"/>
    <property type="match status" value="1"/>
</dbReference>
<proteinExistence type="predicted"/>
<evidence type="ECO:0000313" key="2">
    <source>
        <dbReference type="EMBL" id="KIZ02655.1"/>
    </source>
</evidence>
<dbReference type="RefSeq" id="XP_013901674.1">
    <property type="nucleotide sequence ID" value="XM_014046220.1"/>
</dbReference>
<organism evidence="2 3">
    <name type="scientific">Monoraphidium neglectum</name>
    <dbReference type="NCBI Taxonomy" id="145388"/>
    <lineage>
        <taxon>Eukaryota</taxon>
        <taxon>Viridiplantae</taxon>
        <taxon>Chlorophyta</taxon>
        <taxon>core chlorophytes</taxon>
        <taxon>Chlorophyceae</taxon>
        <taxon>CS clade</taxon>
        <taxon>Sphaeropleales</taxon>
        <taxon>Selenastraceae</taxon>
        <taxon>Monoraphidium</taxon>
    </lineage>
</organism>
<dbReference type="KEGG" id="mng:MNEG_5305"/>
<evidence type="ECO:0000313" key="3">
    <source>
        <dbReference type="Proteomes" id="UP000054498"/>
    </source>
</evidence>